<dbReference type="EMBL" id="BPLR01020423">
    <property type="protein sequence ID" value="GIX78543.1"/>
    <property type="molecule type" value="Genomic_DNA"/>
</dbReference>
<comment type="caution">
    <text evidence="2">The sequence shown here is derived from an EMBL/GenBank/DDBJ whole genome shotgun (WGS) entry which is preliminary data.</text>
</comment>
<reference evidence="2 3" key="1">
    <citation type="submission" date="2021-06" db="EMBL/GenBank/DDBJ databases">
        <title>Caerostris extrusa draft genome.</title>
        <authorList>
            <person name="Kono N."/>
            <person name="Arakawa K."/>
        </authorList>
    </citation>
    <scope>NUCLEOTIDE SEQUENCE [LARGE SCALE GENOMIC DNA]</scope>
</reference>
<dbReference type="AlphaFoldDB" id="A0AAV4N3F2"/>
<keyword evidence="1" id="KW-0812">Transmembrane</keyword>
<keyword evidence="3" id="KW-1185">Reference proteome</keyword>
<sequence>MKKKSEKANIFNPTSFSPLYSFASSLSLFLPFIPRFKRPKQRCVHKKGTRLNIPSQEQRNLGRQSRHSCMLARLFTVNATENFFCFPWATMEIVQSVG</sequence>
<organism evidence="2 3">
    <name type="scientific">Caerostris extrusa</name>
    <name type="common">Bark spider</name>
    <name type="synonym">Caerostris bankana</name>
    <dbReference type="NCBI Taxonomy" id="172846"/>
    <lineage>
        <taxon>Eukaryota</taxon>
        <taxon>Metazoa</taxon>
        <taxon>Ecdysozoa</taxon>
        <taxon>Arthropoda</taxon>
        <taxon>Chelicerata</taxon>
        <taxon>Arachnida</taxon>
        <taxon>Araneae</taxon>
        <taxon>Araneomorphae</taxon>
        <taxon>Entelegynae</taxon>
        <taxon>Araneoidea</taxon>
        <taxon>Araneidae</taxon>
        <taxon>Caerostris</taxon>
    </lineage>
</organism>
<evidence type="ECO:0000313" key="2">
    <source>
        <dbReference type="EMBL" id="GIX78543.1"/>
    </source>
</evidence>
<keyword evidence="1" id="KW-1133">Transmembrane helix</keyword>
<name>A0AAV4N3F2_CAEEX</name>
<keyword evidence="1" id="KW-0472">Membrane</keyword>
<evidence type="ECO:0000313" key="3">
    <source>
        <dbReference type="Proteomes" id="UP001054945"/>
    </source>
</evidence>
<proteinExistence type="predicted"/>
<protein>
    <submittedName>
        <fullName evidence="2">Uncharacterized protein</fullName>
    </submittedName>
</protein>
<feature type="transmembrane region" description="Helical" evidence="1">
    <location>
        <begin position="15"/>
        <end position="33"/>
    </location>
</feature>
<evidence type="ECO:0000256" key="1">
    <source>
        <dbReference type="SAM" id="Phobius"/>
    </source>
</evidence>
<accession>A0AAV4N3F2</accession>
<gene>
    <name evidence="2" type="ORF">CEXT_76671</name>
</gene>
<dbReference type="Proteomes" id="UP001054945">
    <property type="component" value="Unassembled WGS sequence"/>
</dbReference>